<evidence type="ECO:0000313" key="2">
    <source>
        <dbReference type="WBParaSite" id="L893_g31615.t1"/>
    </source>
</evidence>
<dbReference type="GO" id="GO:0042565">
    <property type="term" value="C:RNA nuclear export complex"/>
    <property type="evidence" value="ECO:0007669"/>
    <property type="project" value="TreeGrafter"/>
</dbReference>
<dbReference type="PANTHER" id="PTHR11223:SF3">
    <property type="entry name" value="EXPORTIN-5"/>
    <property type="match status" value="1"/>
</dbReference>
<dbReference type="AlphaFoldDB" id="A0A1I8A028"/>
<organism evidence="1 2">
    <name type="scientific">Steinernema glaseri</name>
    <dbReference type="NCBI Taxonomy" id="37863"/>
    <lineage>
        <taxon>Eukaryota</taxon>
        <taxon>Metazoa</taxon>
        <taxon>Ecdysozoa</taxon>
        <taxon>Nematoda</taxon>
        <taxon>Chromadorea</taxon>
        <taxon>Rhabditida</taxon>
        <taxon>Tylenchina</taxon>
        <taxon>Panagrolaimomorpha</taxon>
        <taxon>Strongyloidoidea</taxon>
        <taxon>Steinernematidae</taxon>
        <taxon>Steinernema</taxon>
    </lineage>
</organism>
<dbReference type="InterPro" id="IPR045065">
    <property type="entry name" value="XPO1/5"/>
</dbReference>
<dbReference type="GO" id="GO:0006405">
    <property type="term" value="P:RNA export from nucleus"/>
    <property type="evidence" value="ECO:0007669"/>
    <property type="project" value="TreeGrafter"/>
</dbReference>
<keyword evidence="1" id="KW-1185">Reference proteome</keyword>
<dbReference type="SUPFAM" id="SSF48371">
    <property type="entry name" value="ARM repeat"/>
    <property type="match status" value="1"/>
</dbReference>
<proteinExistence type="predicted"/>
<dbReference type="GO" id="GO:0003723">
    <property type="term" value="F:RNA binding"/>
    <property type="evidence" value="ECO:0007669"/>
    <property type="project" value="TreeGrafter"/>
</dbReference>
<dbReference type="InterPro" id="IPR011989">
    <property type="entry name" value="ARM-like"/>
</dbReference>
<protein>
    <submittedName>
        <fullName evidence="2">Importin N-terminal domain-containing protein</fullName>
    </submittedName>
</protein>
<dbReference type="Gene3D" id="1.25.10.10">
    <property type="entry name" value="Leucine-rich Repeat Variant"/>
    <property type="match status" value="1"/>
</dbReference>
<dbReference type="GO" id="GO:0006611">
    <property type="term" value="P:protein export from nucleus"/>
    <property type="evidence" value="ECO:0007669"/>
    <property type="project" value="InterPro"/>
</dbReference>
<dbReference type="GO" id="GO:0005737">
    <property type="term" value="C:cytoplasm"/>
    <property type="evidence" value="ECO:0007669"/>
    <property type="project" value="TreeGrafter"/>
</dbReference>
<dbReference type="GO" id="GO:0005049">
    <property type="term" value="F:nuclear export signal receptor activity"/>
    <property type="evidence" value="ECO:0007669"/>
    <property type="project" value="InterPro"/>
</dbReference>
<sequence length="628" mass="71614">MASEEEQSTLEQVVGAIRAIYDVRRPNSDRVELNKKIEQFKDNGDPRGVFRIAQLIICSTDYEEVVYHAGWTFLEHLIIFKWVRIDDTLRNDIQTLCFHVLSSERPLRCNMSLKTAISRCFVGIMQHEWPQNTNVFEGLQYIVTSAPEECFGQIEIVYLVVRRLLENVISMVSISNPQRRRDLSITLAAIMPRFLTDTISRLQLCMRSTNAEGAAVIAKAALEATRDIIECGTAKWLADCVESLVDLLCMYLKHPEGSVASLATRCLETLVSRKKSDEEEEIVKVLLRDSSMQAILENASLAIEASKNNPDCYEYLKAICDLLVGLGVKVAHVFETNKEPQNFVLYISAISVFFCHPATYVRGESIGALNHILSNDVLRAREDFVQIMQQRVIPDLKTAFRHSFGLGATAEDNPFDDYDYDDEKEMFNARATTAEDNPFDDYDYDDEKEMFNARAKLRHTLVPLLRSIIKDRRFSQQLNEIVRVWMDECRQCDVRTVTTECDALNRVLRIAVTCEDEESKSFYSYLFGSLLKEFEGIPKATSMSKQMELTLSFLAALIPTMSVNECPTFLAQMRETFQMKYESKETCVIKRLAIALLIRMVKSMPPESLLQIAEPLLNLVGQSITVVF</sequence>
<reference evidence="2" key="1">
    <citation type="submission" date="2016-11" db="UniProtKB">
        <authorList>
            <consortium name="WormBaseParasite"/>
        </authorList>
    </citation>
    <scope>IDENTIFICATION</scope>
</reference>
<dbReference type="PANTHER" id="PTHR11223">
    <property type="entry name" value="EXPORTIN 1/5"/>
    <property type="match status" value="1"/>
</dbReference>
<dbReference type="InterPro" id="IPR016024">
    <property type="entry name" value="ARM-type_fold"/>
</dbReference>
<dbReference type="WBParaSite" id="L893_g31615.t1">
    <property type="protein sequence ID" value="L893_g31615.t1"/>
    <property type="gene ID" value="L893_g31615"/>
</dbReference>
<dbReference type="GO" id="GO:0005634">
    <property type="term" value="C:nucleus"/>
    <property type="evidence" value="ECO:0007669"/>
    <property type="project" value="TreeGrafter"/>
</dbReference>
<accession>A0A1I8A028</accession>
<name>A0A1I8A028_9BILA</name>
<dbReference type="Proteomes" id="UP000095287">
    <property type="component" value="Unplaced"/>
</dbReference>
<evidence type="ECO:0000313" key="1">
    <source>
        <dbReference type="Proteomes" id="UP000095287"/>
    </source>
</evidence>